<sequence>MFGGPDLKELRREDLSGVTHLDELTVYANNLTRYDSGTFGDVWPLGHVTLSLYGPFLSNIAMAAVLLNDVCYPETQITLVDLHLQHYVSVQPFKDTFRRIRNLSIRNLSLSDEATVSFLELFNGTPLRSLSIVGLTLTGEGRWEINLSV</sequence>
<protein>
    <submittedName>
        <fullName evidence="1">Uncharacterized protein</fullName>
    </submittedName>
</protein>
<comment type="caution">
    <text evidence="1">The sequence shown here is derived from an EMBL/GenBank/DDBJ whole genome shotgun (WGS) entry which is preliminary data.</text>
</comment>
<evidence type="ECO:0000313" key="1">
    <source>
        <dbReference type="EMBL" id="MED6285845.1"/>
    </source>
</evidence>
<dbReference type="Gene3D" id="3.80.10.10">
    <property type="entry name" value="Ribonuclease Inhibitor"/>
    <property type="match status" value="1"/>
</dbReference>
<dbReference type="InterPro" id="IPR032675">
    <property type="entry name" value="LRR_dom_sf"/>
</dbReference>
<accession>A0ABU7EF66</accession>
<dbReference type="EMBL" id="JAHUTJ010056206">
    <property type="protein sequence ID" value="MED6285845.1"/>
    <property type="molecule type" value="Genomic_DNA"/>
</dbReference>
<gene>
    <name evidence="1" type="ORF">CHARACLAT_033364</name>
</gene>
<dbReference type="Proteomes" id="UP001352852">
    <property type="component" value="Unassembled WGS sequence"/>
</dbReference>
<proteinExistence type="predicted"/>
<reference evidence="1 2" key="1">
    <citation type="submission" date="2021-06" db="EMBL/GenBank/DDBJ databases">
        <authorList>
            <person name="Palmer J.M."/>
        </authorList>
    </citation>
    <scope>NUCLEOTIDE SEQUENCE [LARGE SCALE GENOMIC DNA]</scope>
    <source>
        <strain evidence="1 2">CL_MEX2019</strain>
        <tissue evidence="1">Muscle</tissue>
    </source>
</reference>
<keyword evidence="2" id="KW-1185">Reference proteome</keyword>
<organism evidence="1 2">
    <name type="scientific">Characodon lateralis</name>
    <dbReference type="NCBI Taxonomy" id="208331"/>
    <lineage>
        <taxon>Eukaryota</taxon>
        <taxon>Metazoa</taxon>
        <taxon>Chordata</taxon>
        <taxon>Craniata</taxon>
        <taxon>Vertebrata</taxon>
        <taxon>Euteleostomi</taxon>
        <taxon>Actinopterygii</taxon>
        <taxon>Neopterygii</taxon>
        <taxon>Teleostei</taxon>
        <taxon>Neoteleostei</taxon>
        <taxon>Acanthomorphata</taxon>
        <taxon>Ovalentaria</taxon>
        <taxon>Atherinomorphae</taxon>
        <taxon>Cyprinodontiformes</taxon>
        <taxon>Goodeidae</taxon>
        <taxon>Characodon</taxon>
    </lineage>
</organism>
<name>A0ABU7EF66_9TELE</name>
<evidence type="ECO:0000313" key="2">
    <source>
        <dbReference type="Proteomes" id="UP001352852"/>
    </source>
</evidence>
<dbReference type="SUPFAM" id="SSF52047">
    <property type="entry name" value="RNI-like"/>
    <property type="match status" value="1"/>
</dbReference>